<name>A0A3L7A0K0_9MICO</name>
<dbReference type="AlphaFoldDB" id="A0A3L7A0K0"/>
<dbReference type="InterPro" id="IPR011033">
    <property type="entry name" value="PRC_barrel-like_sf"/>
</dbReference>
<dbReference type="PANTHER" id="PTHR38463">
    <property type="entry name" value="STRESS RESPONSE PROTEIN YSNF"/>
    <property type="match status" value="1"/>
</dbReference>
<dbReference type="GO" id="GO:0019684">
    <property type="term" value="P:photosynthesis, light reaction"/>
    <property type="evidence" value="ECO:0007669"/>
    <property type="project" value="InterPro"/>
</dbReference>
<evidence type="ECO:0000256" key="1">
    <source>
        <dbReference type="SAM" id="MobiDB-lite"/>
    </source>
</evidence>
<dbReference type="Pfam" id="PF09557">
    <property type="entry name" value="DUF2382"/>
    <property type="match status" value="1"/>
</dbReference>
<reference evidence="4 5" key="1">
    <citation type="submission" date="2018-10" db="EMBL/GenBank/DDBJ databases">
        <authorList>
            <person name="Li J."/>
        </authorList>
    </citation>
    <scope>NUCLEOTIDE SEQUENCE [LARGE SCALE GENOMIC DNA]</scope>
    <source>
        <strain evidence="4 5">CCTCC AB209002</strain>
    </source>
</reference>
<dbReference type="RefSeq" id="WP_121671649.1">
    <property type="nucleotide sequence ID" value="NZ_BMXM01000002.1"/>
</dbReference>
<dbReference type="PANTHER" id="PTHR38463:SF1">
    <property type="entry name" value="STRESS RESPONSE PROTEIN YSNF"/>
    <property type="match status" value="1"/>
</dbReference>
<feature type="region of interest" description="Disordered" evidence="1">
    <location>
        <begin position="240"/>
        <end position="275"/>
    </location>
</feature>
<dbReference type="EMBL" id="RCUV01000002">
    <property type="protein sequence ID" value="RLP73485.1"/>
    <property type="molecule type" value="Genomic_DNA"/>
</dbReference>
<dbReference type="InterPro" id="IPR052967">
    <property type="entry name" value="Stress_Response_Assoc"/>
</dbReference>
<dbReference type="OrthoDB" id="3712018at2"/>
<gene>
    <name evidence="4" type="ORF">D9V29_02030</name>
</gene>
<sequence>MIDTSSIDSVIGSTAYDSSGDKIGKVGQVYVDPDDGRALWASVNTGFFGTSESFVPLEDASLGTDGLRVGYEKDFVKDAPRVDVDGELSPADQDALYEYYGMTGTGSYTSGGTGGGTDTTRTEASHTDTDRSGGVGGPGQDTSGPNTDSAMTRSEEQLNVGTQKVQTGKARLRKYVVTEQQNVTVPVQREEVRLEREPITDANVGDALSGPDLSDEEHEVTLTEERVVVDKETVPVERVRLDKETVTEQQNVTEDVRHEEIELDGDATTRGTDRL</sequence>
<dbReference type="SUPFAM" id="SSF50346">
    <property type="entry name" value="PRC-barrel domain"/>
    <property type="match status" value="1"/>
</dbReference>
<proteinExistence type="predicted"/>
<dbReference type="GO" id="GO:0030077">
    <property type="term" value="C:plasma membrane light-harvesting complex"/>
    <property type="evidence" value="ECO:0007669"/>
    <property type="project" value="InterPro"/>
</dbReference>
<feature type="region of interest" description="Disordered" evidence="1">
    <location>
        <begin position="202"/>
        <end position="221"/>
    </location>
</feature>
<organism evidence="4 5">
    <name type="scientific">Mycetocola manganoxydans</name>
    <dbReference type="NCBI Taxonomy" id="699879"/>
    <lineage>
        <taxon>Bacteria</taxon>
        <taxon>Bacillati</taxon>
        <taxon>Actinomycetota</taxon>
        <taxon>Actinomycetes</taxon>
        <taxon>Micrococcales</taxon>
        <taxon>Microbacteriaceae</taxon>
        <taxon>Mycetocola</taxon>
    </lineage>
</organism>
<feature type="domain" description="DUF2382" evidence="3">
    <location>
        <begin position="151"/>
        <end position="262"/>
    </location>
</feature>
<evidence type="ECO:0000313" key="4">
    <source>
        <dbReference type="EMBL" id="RLP73485.1"/>
    </source>
</evidence>
<feature type="domain" description="PRC-barrel" evidence="2">
    <location>
        <begin position="4"/>
        <end position="69"/>
    </location>
</feature>
<protein>
    <submittedName>
        <fullName evidence="4">DUF2382 domain-containing protein</fullName>
    </submittedName>
</protein>
<comment type="caution">
    <text evidence="4">The sequence shown here is derived from an EMBL/GenBank/DDBJ whole genome shotgun (WGS) entry which is preliminary data.</text>
</comment>
<dbReference type="Proteomes" id="UP000270299">
    <property type="component" value="Unassembled WGS sequence"/>
</dbReference>
<dbReference type="Pfam" id="PF05239">
    <property type="entry name" value="PRC"/>
    <property type="match status" value="1"/>
</dbReference>
<feature type="region of interest" description="Disordered" evidence="1">
    <location>
        <begin position="105"/>
        <end position="165"/>
    </location>
</feature>
<feature type="compositionally biased region" description="Polar residues" evidence="1">
    <location>
        <begin position="140"/>
        <end position="165"/>
    </location>
</feature>
<dbReference type="NCBIfam" id="TIGR02271">
    <property type="entry name" value="YsnF/AvaK domain"/>
    <property type="match status" value="1"/>
</dbReference>
<dbReference type="InterPro" id="IPR014747">
    <property type="entry name" value="Bac_photo_RC_H_C"/>
</dbReference>
<dbReference type="InterPro" id="IPR019060">
    <property type="entry name" value="DUF2382"/>
</dbReference>
<accession>A0A3L7A0K0</accession>
<dbReference type="InterPro" id="IPR027275">
    <property type="entry name" value="PRC-brl_dom"/>
</dbReference>
<evidence type="ECO:0000259" key="3">
    <source>
        <dbReference type="Pfam" id="PF09557"/>
    </source>
</evidence>
<evidence type="ECO:0000259" key="2">
    <source>
        <dbReference type="Pfam" id="PF05239"/>
    </source>
</evidence>
<keyword evidence="5" id="KW-1185">Reference proteome</keyword>
<feature type="compositionally biased region" description="Basic and acidic residues" evidence="1">
    <location>
        <begin position="120"/>
        <end position="131"/>
    </location>
</feature>
<dbReference type="Gene3D" id="3.90.50.10">
    <property type="entry name" value="Photosynthetic Reaction Center, subunit H, domain 2"/>
    <property type="match status" value="1"/>
</dbReference>
<evidence type="ECO:0000313" key="5">
    <source>
        <dbReference type="Proteomes" id="UP000270299"/>
    </source>
</evidence>